<dbReference type="RefSeq" id="XP_041188015.1">
    <property type="nucleotide sequence ID" value="XM_041341025.1"/>
</dbReference>
<dbReference type="EMBL" id="JABBWG010000044">
    <property type="protein sequence ID" value="KAG1807346.1"/>
    <property type="molecule type" value="Genomic_DNA"/>
</dbReference>
<feature type="region of interest" description="Disordered" evidence="1">
    <location>
        <begin position="90"/>
        <end position="134"/>
    </location>
</feature>
<keyword evidence="3" id="KW-1185">Reference proteome</keyword>
<evidence type="ECO:0000313" key="3">
    <source>
        <dbReference type="Proteomes" id="UP000807769"/>
    </source>
</evidence>
<dbReference type="GO" id="GO:0003676">
    <property type="term" value="F:nucleic acid binding"/>
    <property type="evidence" value="ECO:0007669"/>
    <property type="project" value="InterPro"/>
</dbReference>
<evidence type="ECO:0008006" key="4">
    <source>
        <dbReference type="Google" id="ProtNLM"/>
    </source>
</evidence>
<organism evidence="2 3">
    <name type="scientific">Suillus subaureus</name>
    <dbReference type="NCBI Taxonomy" id="48587"/>
    <lineage>
        <taxon>Eukaryota</taxon>
        <taxon>Fungi</taxon>
        <taxon>Dikarya</taxon>
        <taxon>Basidiomycota</taxon>
        <taxon>Agaricomycotina</taxon>
        <taxon>Agaricomycetes</taxon>
        <taxon>Agaricomycetidae</taxon>
        <taxon>Boletales</taxon>
        <taxon>Suillineae</taxon>
        <taxon>Suillaceae</taxon>
        <taxon>Suillus</taxon>
    </lineage>
</organism>
<name>A0A9P7E0A8_9AGAM</name>
<comment type="caution">
    <text evidence="2">The sequence shown here is derived from an EMBL/GenBank/DDBJ whole genome shotgun (WGS) entry which is preliminary data.</text>
</comment>
<dbReference type="Gene3D" id="3.30.420.10">
    <property type="entry name" value="Ribonuclease H-like superfamily/Ribonuclease H"/>
    <property type="match status" value="1"/>
</dbReference>
<protein>
    <recommendedName>
        <fullName evidence="4">Tc1-like transposase DDE domain-containing protein</fullName>
    </recommendedName>
</protein>
<dbReference type="GeneID" id="64635041"/>
<dbReference type="Proteomes" id="UP000807769">
    <property type="component" value="Unassembled WGS sequence"/>
</dbReference>
<feature type="compositionally biased region" description="Polar residues" evidence="1">
    <location>
        <begin position="90"/>
        <end position="101"/>
    </location>
</feature>
<evidence type="ECO:0000313" key="2">
    <source>
        <dbReference type="EMBL" id="KAG1807346.1"/>
    </source>
</evidence>
<dbReference type="OrthoDB" id="3242359at2759"/>
<accession>A0A9P7E0A8</accession>
<dbReference type="AlphaFoldDB" id="A0A9P7E0A8"/>
<sequence length="134" mass="15070">MIWPAQSPDLNPLEHLWVHLKRRLAEYEHPPKGMEELWRRIEEEWNKILAESQSAAATGGHFFNERPFERHGGGSGSLADFDLHAMWVTVSDSQKGSQSEKGQGEDGQPPPPWAAVLEGRKLVFPPLEHGGTKI</sequence>
<evidence type="ECO:0000256" key="1">
    <source>
        <dbReference type="SAM" id="MobiDB-lite"/>
    </source>
</evidence>
<proteinExistence type="predicted"/>
<dbReference type="InterPro" id="IPR036397">
    <property type="entry name" value="RNaseH_sf"/>
</dbReference>
<reference evidence="2" key="1">
    <citation type="journal article" date="2020" name="New Phytol.">
        <title>Comparative genomics reveals dynamic genome evolution in host specialist ectomycorrhizal fungi.</title>
        <authorList>
            <person name="Lofgren L.A."/>
            <person name="Nguyen N.H."/>
            <person name="Vilgalys R."/>
            <person name="Ruytinx J."/>
            <person name="Liao H.L."/>
            <person name="Branco S."/>
            <person name="Kuo A."/>
            <person name="LaButti K."/>
            <person name="Lipzen A."/>
            <person name="Andreopoulos W."/>
            <person name="Pangilinan J."/>
            <person name="Riley R."/>
            <person name="Hundley H."/>
            <person name="Na H."/>
            <person name="Barry K."/>
            <person name="Grigoriev I.V."/>
            <person name="Stajich J.E."/>
            <person name="Kennedy P.G."/>
        </authorList>
    </citation>
    <scope>NUCLEOTIDE SEQUENCE</scope>
    <source>
        <strain evidence="2">MN1</strain>
    </source>
</reference>
<gene>
    <name evidence="2" type="ORF">BJ212DRAFT_1485742</name>
</gene>